<dbReference type="Proteomes" id="UP000182077">
    <property type="component" value="Unassembled WGS sequence"/>
</dbReference>
<dbReference type="CDD" id="cd04301">
    <property type="entry name" value="NAT_SF"/>
    <property type="match status" value="1"/>
</dbReference>
<protein>
    <recommendedName>
        <fullName evidence="1">N-acetyltransferase domain-containing protein</fullName>
    </recommendedName>
</protein>
<dbReference type="Gene3D" id="3.40.630.30">
    <property type="match status" value="1"/>
</dbReference>
<dbReference type="InterPro" id="IPR016181">
    <property type="entry name" value="Acyl_CoA_acyltransferase"/>
</dbReference>
<dbReference type="AlphaFoldDB" id="A0A1L8TNM4"/>
<evidence type="ECO:0000313" key="2">
    <source>
        <dbReference type="EMBL" id="OJG45860.1"/>
    </source>
</evidence>
<dbReference type="PROSITE" id="PS51186">
    <property type="entry name" value="GNAT"/>
    <property type="match status" value="1"/>
</dbReference>
<dbReference type="EMBL" id="JXKQ01000004">
    <property type="protein sequence ID" value="OJG45860.1"/>
    <property type="molecule type" value="Genomic_DNA"/>
</dbReference>
<keyword evidence="3" id="KW-1185">Reference proteome</keyword>
<dbReference type="STRING" id="249189.RV04_GL001626"/>
<dbReference type="Pfam" id="PF13673">
    <property type="entry name" value="Acetyltransf_10"/>
    <property type="match status" value="1"/>
</dbReference>
<name>A0A1L8TNM4_9ENTE</name>
<dbReference type="RefSeq" id="WP_071857521.1">
    <property type="nucleotide sequence ID" value="NZ_JBHSHK010000009.1"/>
</dbReference>
<evidence type="ECO:0000259" key="1">
    <source>
        <dbReference type="PROSITE" id="PS51186"/>
    </source>
</evidence>
<dbReference type="GO" id="GO:0004343">
    <property type="term" value="F:glucosamine 6-phosphate N-acetyltransferase activity"/>
    <property type="evidence" value="ECO:0007669"/>
    <property type="project" value="TreeGrafter"/>
</dbReference>
<accession>A0A1L8TNM4</accession>
<comment type="caution">
    <text evidence="2">The sequence shown here is derived from an EMBL/GenBank/DDBJ whole genome shotgun (WGS) entry which is preliminary data.</text>
</comment>
<feature type="domain" description="N-acetyltransferase" evidence="1">
    <location>
        <begin position="3"/>
        <end position="141"/>
    </location>
</feature>
<proteinExistence type="predicted"/>
<dbReference type="InterPro" id="IPR039143">
    <property type="entry name" value="GNPNAT1-like"/>
</dbReference>
<dbReference type="OrthoDB" id="9796171at2"/>
<dbReference type="PANTHER" id="PTHR13355:SF11">
    <property type="entry name" value="GLUCOSAMINE 6-PHOSPHATE N-ACETYLTRANSFERASE"/>
    <property type="match status" value="1"/>
</dbReference>
<dbReference type="InterPro" id="IPR000182">
    <property type="entry name" value="GNAT_dom"/>
</dbReference>
<evidence type="ECO:0000313" key="3">
    <source>
        <dbReference type="Proteomes" id="UP000182077"/>
    </source>
</evidence>
<sequence length="141" mass="16080">MIKSTNELTPQELITIFQARTAVFVVEQDCPYQEVDEADREALHVCLEEASKLAAYARILVEPDGIHFGRVLVMKEFRGQQLGKKLVSETLAEIERRYPNRPIIISAQAHLTKFYGAFGFVTISAVYLEDDIPHVDMRLQK</sequence>
<dbReference type="PANTHER" id="PTHR13355">
    <property type="entry name" value="GLUCOSAMINE 6-PHOSPHATE N-ACETYLTRANSFERASE"/>
    <property type="match status" value="1"/>
</dbReference>
<gene>
    <name evidence="2" type="ORF">RV04_GL001626</name>
</gene>
<reference evidence="2 3" key="1">
    <citation type="submission" date="2014-12" db="EMBL/GenBank/DDBJ databases">
        <title>Draft genome sequences of 29 type strains of Enterococci.</title>
        <authorList>
            <person name="Zhong Z."/>
            <person name="Sun Z."/>
            <person name="Liu W."/>
            <person name="Zhang W."/>
            <person name="Zhang H."/>
        </authorList>
    </citation>
    <scope>NUCLEOTIDE SEQUENCE [LARGE SCALE GENOMIC DNA]</scope>
    <source>
        <strain evidence="2 3">DSM 17122</strain>
    </source>
</reference>
<organism evidence="2 3">
    <name type="scientific">Enterococcus hermanniensis</name>
    <dbReference type="NCBI Taxonomy" id="249189"/>
    <lineage>
        <taxon>Bacteria</taxon>
        <taxon>Bacillati</taxon>
        <taxon>Bacillota</taxon>
        <taxon>Bacilli</taxon>
        <taxon>Lactobacillales</taxon>
        <taxon>Enterococcaceae</taxon>
        <taxon>Enterococcus</taxon>
    </lineage>
</organism>
<dbReference type="SUPFAM" id="SSF55729">
    <property type="entry name" value="Acyl-CoA N-acyltransferases (Nat)"/>
    <property type="match status" value="1"/>
</dbReference>